<keyword evidence="1" id="KW-0472">Membrane</keyword>
<feature type="transmembrane region" description="Helical" evidence="1">
    <location>
        <begin position="32"/>
        <end position="52"/>
    </location>
</feature>
<dbReference type="SUPFAM" id="SSF103473">
    <property type="entry name" value="MFS general substrate transporter"/>
    <property type="match status" value="1"/>
</dbReference>
<keyword evidence="1" id="KW-1133">Transmembrane helix</keyword>
<feature type="transmembrane region" description="Helical" evidence="1">
    <location>
        <begin position="157"/>
        <end position="175"/>
    </location>
</feature>
<feature type="transmembrane region" description="Helical" evidence="1">
    <location>
        <begin position="251"/>
        <end position="269"/>
    </location>
</feature>
<feature type="transmembrane region" description="Helical" evidence="1">
    <location>
        <begin position="91"/>
        <end position="113"/>
    </location>
</feature>
<feature type="transmembrane region" description="Helical" evidence="1">
    <location>
        <begin position="370"/>
        <end position="388"/>
    </location>
</feature>
<feature type="non-terminal residue" evidence="2">
    <location>
        <position position="1"/>
    </location>
</feature>
<dbReference type="AlphaFoldDB" id="A0AA36FU89"/>
<feature type="transmembrane region" description="Helical" evidence="1">
    <location>
        <begin position="211"/>
        <end position="231"/>
    </location>
</feature>
<evidence type="ECO:0000313" key="2">
    <source>
        <dbReference type="EMBL" id="CAJ0567414.1"/>
    </source>
</evidence>
<comment type="caution">
    <text evidence="2">The sequence shown here is derived from an EMBL/GenBank/DDBJ whole genome shotgun (WGS) entry which is preliminary data.</text>
</comment>
<keyword evidence="1" id="KW-0812">Transmembrane</keyword>
<dbReference type="InterPro" id="IPR036259">
    <property type="entry name" value="MFS_trans_sf"/>
</dbReference>
<feature type="transmembrane region" description="Helical" evidence="1">
    <location>
        <begin position="339"/>
        <end position="358"/>
    </location>
</feature>
<evidence type="ECO:0000256" key="1">
    <source>
        <dbReference type="SAM" id="Phobius"/>
    </source>
</evidence>
<dbReference type="Gene3D" id="1.20.1250.20">
    <property type="entry name" value="MFS general substrate transporter like domains"/>
    <property type="match status" value="2"/>
</dbReference>
<feature type="transmembrane region" description="Helical" evidence="1">
    <location>
        <begin position="64"/>
        <end position="85"/>
    </location>
</feature>
<dbReference type="EMBL" id="CATQJA010001489">
    <property type="protein sequence ID" value="CAJ0567414.1"/>
    <property type="molecule type" value="Genomic_DNA"/>
</dbReference>
<accession>A0AA36FU89</accession>
<feature type="transmembrane region" description="Helical" evidence="1">
    <location>
        <begin position="125"/>
        <end position="145"/>
    </location>
</feature>
<organism evidence="2 3">
    <name type="scientific">Mesorhabditis spiculigera</name>
    <dbReference type="NCBI Taxonomy" id="96644"/>
    <lineage>
        <taxon>Eukaryota</taxon>
        <taxon>Metazoa</taxon>
        <taxon>Ecdysozoa</taxon>
        <taxon>Nematoda</taxon>
        <taxon>Chromadorea</taxon>
        <taxon>Rhabditida</taxon>
        <taxon>Rhabditina</taxon>
        <taxon>Rhabditomorpha</taxon>
        <taxon>Rhabditoidea</taxon>
        <taxon>Rhabditidae</taxon>
        <taxon>Mesorhabditinae</taxon>
        <taxon>Mesorhabditis</taxon>
    </lineage>
</organism>
<gene>
    <name evidence="2" type="ORF">MSPICULIGERA_LOCUS5967</name>
</gene>
<evidence type="ECO:0000313" key="3">
    <source>
        <dbReference type="Proteomes" id="UP001177023"/>
    </source>
</evidence>
<name>A0AA36FU89_9BILA</name>
<reference evidence="2" key="1">
    <citation type="submission" date="2023-06" db="EMBL/GenBank/DDBJ databases">
        <authorList>
            <person name="Delattre M."/>
        </authorList>
    </citation>
    <scope>NUCLEOTIDE SEQUENCE</scope>
    <source>
        <strain evidence="2">AF72</strain>
    </source>
</reference>
<dbReference type="Proteomes" id="UP001177023">
    <property type="component" value="Unassembled WGS sequence"/>
</dbReference>
<sequence length="421" mass="46801">MLQLQALINAPLMVMFNKTSSEIFGINDGGTLLLSAVGWMGLSGMIVSLAVVVPLMDYYGRKPICVYVKFGMTTLGVSLFILSWIVQNGIFYLLGLGCIIIPVAVMMLGDIIFLSEIAPAQHRSFFATLSLSFLPIYGGVCHLLAREDVWGTPEKWGYIPILTLFLNLLMLIVGSKLPSGRPGLKDEFTLTSFYQQHFQKFRRVIVPKAGLGNKFLLVASLQLFLMTNIVLLEAEFAIPVYREEGMSVNSILTMTLVLFVILAPIQWLGPLLLNKLEKKKIFHIVLPLFLLKATLHIVNSELQIEALCYLNVLLTKTLEATGVTALPFVVATEILPQEYLVTVTQLCLAISSICISFFTSLAPFTFGSCLQYYLLFVVGFSALMATIARRNWKMVSEEIEGPEAEPLLRKTSPPPEYELLI</sequence>
<keyword evidence="3" id="KW-1185">Reference proteome</keyword>
<proteinExistence type="predicted"/>
<protein>
    <submittedName>
        <fullName evidence="2">Uncharacterized protein</fullName>
    </submittedName>
</protein>